<accession>D5UG07</accession>
<dbReference type="AlphaFoldDB" id="D5UG07"/>
<proteinExistence type="predicted"/>
<dbReference type="RefSeq" id="WP_013117364.1">
    <property type="nucleotide sequence ID" value="NC_014151.1"/>
</dbReference>
<dbReference type="EMBL" id="CP001964">
    <property type="protein sequence ID" value="ADG75030.1"/>
    <property type="molecule type" value="Genomic_DNA"/>
</dbReference>
<sequence>MPVTTWTEAHAETTRMSMHELVRRLNALLGPTLVSTLAGAKDTKAATRWAKPDSGQIGPRFEQNLRFGYTVQQQIVSAENEHVARSWFLASNPLLDFDTPIQAVREGRHREVVRAANAVITDDWAG</sequence>
<dbReference type="HOGENOM" id="CLU_159946_0_0_11"/>
<keyword evidence="2" id="KW-1185">Reference proteome</keyword>
<dbReference type="KEGG" id="cfl:Cfla_2135"/>
<dbReference type="STRING" id="446466.Cfla_2135"/>
<evidence type="ECO:0008006" key="3">
    <source>
        <dbReference type="Google" id="ProtNLM"/>
    </source>
</evidence>
<organism evidence="1 2">
    <name type="scientific">Cellulomonas flavigena (strain ATCC 482 / DSM 20109 / BCRC 11376 / JCM 18109 / NBRC 3775 / NCIMB 8073 / NRS 134)</name>
    <dbReference type="NCBI Taxonomy" id="446466"/>
    <lineage>
        <taxon>Bacteria</taxon>
        <taxon>Bacillati</taxon>
        <taxon>Actinomycetota</taxon>
        <taxon>Actinomycetes</taxon>
        <taxon>Micrococcales</taxon>
        <taxon>Cellulomonadaceae</taxon>
        <taxon>Cellulomonas</taxon>
    </lineage>
</organism>
<dbReference type="Proteomes" id="UP000000849">
    <property type="component" value="Chromosome"/>
</dbReference>
<evidence type="ECO:0000313" key="2">
    <source>
        <dbReference type="Proteomes" id="UP000000849"/>
    </source>
</evidence>
<dbReference type="eggNOG" id="ENOG50331YZ">
    <property type="taxonomic scope" value="Bacteria"/>
</dbReference>
<name>D5UG07_CELFN</name>
<dbReference type="OrthoDB" id="4748714at2"/>
<evidence type="ECO:0000313" key="1">
    <source>
        <dbReference type="EMBL" id="ADG75030.1"/>
    </source>
</evidence>
<gene>
    <name evidence="1" type="ordered locus">Cfla_2135</name>
</gene>
<reference evidence="1 2" key="1">
    <citation type="journal article" date="2010" name="Stand. Genomic Sci.">
        <title>Complete genome sequence of Cellulomonas flavigena type strain (134).</title>
        <authorList>
            <person name="Abt B."/>
            <person name="Foster B."/>
            <person name="Lapidus A."/>
            <person name="Clum A."/>
            <person name="Sun H."/>
            <person name="Pukall R."/>
            <person name="Lucas S."/>
            <person name="Glavina Del Rio T."/>
            <person name="Nolan M."/>
            <person name="Tice H."/>
            <person name="Cheng J.F."/>
            <person name="Pitluck S."/>
            <person name="Liolios K."/>
            <person name="Ivanova N."/>
            <person name="Mavromatis K."/>
            <person name="Ovchinnikova G."/>
            <person name="Pati A."/>
            <person name="Goodwin L."/>
            <person name="Chen A."/>
            <person name="Palaniappan K."/>
            <person name="Land M."/>
            <person name="Hauser L."/>
            <person name="Chang Y.J."/>
            <person name="Jeffries C.D."/>
            <person name="Rohde M."/>
            <person name="Goker M."/>
            <person name="Woyke T."/>
            <person name="Bristow J."/>
            <person name="Eisen J.A."/>
            <person name="Markowitz V."/>
            <person name="Hugenholtz P."/>
            <person name="Kyrpides N.C."/>
            <person name="Klenk H.P."/>
        </authorList>
    </citation>
    <scope>NUCLEOTIDE SEQUENCE [LARGE SCALE GENOMIC DNA]</scope>
    <source>
        <strain evidence="2">ATCC 482 / DSM 20109 / BCRC 11376 / JCM 18109 / NBRC 3775 / NCIMB 8073 / NRS 134</strain>
    </source>
</reference>
<protein>
    <recommendedName>
        <fullName evidence="3">Antitoxin Xre/MbcA/ParS-like toxin-binding domain-containing protein</fullName>
    </recommendedName>
</protein>